<dbReference type="Proteomes" id="UP001144323">
    <property type="component" value="Unassembled WGS sequence"/>
</dbReference>
<gene>
    <name evidence="2" type="ORF">LMG27198_00040</name>
</gene>
<name>A0A9W6LPX5_9HYPH</name>
<protein>
    <submittedName>
        <fullName evidence="2">Uncharacterized protein</fullName>
    </submittedName>
</protein>
<feature type="region of interest" description="Disordered" evidence="1">
    <location>
        <begin position="1"/>
        <end position="44"/>
    </location>
</feature>
<evidence type="ECO:0000313" key="3">
    <source>
        <dbReference type="Proteomes" id="UP001144323"/>
    </source>
</evidence>
<sequence length="65" mass="7084">MSQSSKRPRPQLDSAVQNRKDARATRHKRIASGQTPGLFVTGGKRLRPEIEDMIRAAVAARGGEA</sequence>
<dbReference type="AlphaFoldDB" id="A0A9W6LPX5"/>
<accession>A0A9W6LPX5</accession>
<dbReference type="EMBL" id="BSEC01000001">
    <property type="protein sequence ID" value="GLI91012.1"/>
    <property type="molecule type" value="Genomic_DNA"/>
</dbReference>
<reference evidence="2" key="1">
    <citation type="journal article" date="2023" name="Int. J. Syst. Evol. Microbiol.">
        <title>Methylocystis iwaonis sp. nov., a type II methane-oxidizing bacterium from surface soil of a rice paddy field in Japan, and emended description of the genus Methylocystis (ex Whittenbury et al. 1970) Bowman et al. 1993.</title>
        <authorList>
            <person name="Kaise H."/>
            <person name="Sawadogo J.B."/>
            <person name="Alam M.S."/>
            <person name="Ueno C."/>
            <person name="Dianou D."/>
            <person name="Shinjo R."/>
            <person name="Asakawa S."/>
        </authorList>
    </citation>
    <scope>NUCLEOTIDE SEQUENCE</scope>
    <source>
        <strain evidence="2">LMG27198</strain>
    </source>
</reference>
<evidence type="ECO:0000313" key="2">
    <source>
        <dbReference type="EMBL" id="GLI91012.1"/>
    </source>
</evidence>
<dbReference type="RefSeq" id="WP_281799576.1">
    <property type="nucleotide sequence ID" value="NZ_BSEC01000001.1"/>
</dbReference>
<keyword evidence="3" id="KW-1185">Reference proteome</keyword>
<organism evidence="2 3">
    <name type="scientific">Methylocystis echinoides</name>
    <dbReference type="NCBI Taxonomy" id="29468"/>
    <lineage>
        <taxon>Bacteria</taxon>
        <taxon>Pseudomonadati</taxon>
        <taxon>Pseudomonadota</taxon>
        <taxon>Alphaproteobacteria</taxon>
        <taxon>Hyphomicrobiales</taxon>
        <taxon>Methylocystaceae</taxon>
        <taxon>Methylocystis</taxon>
    </lineage>
</organism>
<proteinExistence type="predicted"/>
<evidence type="ECO:0000256" key="1">
    <source>
        <dbReference type="SAM" id="MobiDB-lite"/>
    </source>
</evidence>
<comment type="caution">
    <text evidence="2">The sequence shown here is derived from an EMBL/GenBank/DDBJ whole genome shotgun (WGS) entry which is preliminary data.</text>
</comment>